<feature type="compositionally biased region" description="Low complexity" evidence="4">
    <location>
        <begin position="1786"/>
        <end position="1796"/>
    </location>
</feature>
<accession>A0A1V8SAI8</accession>
<feature type="repeat" description="ANK" evidence="3">
    <location>
        <begin position="1637"/>
        <end position="1669"/>
    </location>
</feature>
<feature type="repeat" description="ANK" evidence="3">
    <location>
        <begin position="1401"/>
        <end position="1433"/>
    </location>
</feature>
<feature type="repeat" description="ANK" evidence="3">
    <location>
        <begin position="1065"/>
        <end position="1094"/>
    </location>
</feature>
<reference evidence="8" key="1">
    <citation type="submission" date="2017-03" db="EMBL/GenBank/DDBJ databases">
        <title>Genomes of endolithic fungi from Antarctica.</title>
        <authorList>
            <person name="Coleine C."/>
            <person name="Masonjones S."/>
            <person name="Stajich J.E."/>
        </authorList>
    </citation>
    <scope>NUCLEOTIDE SEQUENCE [LARGE SCALE GENOMIC DNA]</scope>
    <source>
        <strain evidence="8">CCFEE 5527</strain>
    </source>
</reference>
<dbReference type="PROSITE" id="PS50297">
    <property type="entry name" value="ANK_REP_REGION"/>
    <property type="match status" value="12"/>
</dbReference>
<dbReference type="SUPFAM" id="SSF48403">
    <property type="entry name" value="Ankyrin repeat"/>
    <property type="match status" value="3"/>
</dbReference>
<dbReference type="SUPFAM" id="SSF52540">
    <property type="entry name" value="P-loop containing nucleoside triphosphate hydrolases"/>
    <property type="match status" value="1"/>
</dbReference>
<feature type="repeat" description="ANK" evidence="3">
    <location>
        <begin position="1476"/>
        <end position="1503"/>
    </location>
</feature>
<dbReference type="Pfam" id="PF24883">
    <property type="entry name" value="NPHP3_N"/>
    <property type="match status" value="1"/>
</dbReference>
<dbReference type="PANTHER" id="PTHR24198:SF165">
    <property type="entry name" value="ANKYRIN REPEAT-CONTAINING PROTEIN-RELATED"/>
    <property type="match status" value="1"/>
</dbReference>
<dbReference type="SMART" id="SM00248">
    <property type="entry name" value="ANK"/>
    <property type="match status" value="27"/>
</dbReference>
<dbReference type="Gene3D" id="3.40.50.300">
    <property type="entry name" value="P-loop containing nucleotide triphosphate hydrolases"/>
    <property type="match status" value="1"/>
</dbReference>
<dbReference type="Pfam" id="PF00023">
    <property type="entry name" value="Ank"/>
    <property type="match status" value="2"/>
</dbReference>
<dbReference type="PANTHER" id="PTHR24198">
    <property type="entry name" value="ANKYRIN REPEAT AND PROTEIN KINASE DOMAIN-CONTAINING PROTEIN"/>
    <property type="match status" value="1"/>
</dbReference>
<organism evidence="7 8">
    <name type="scientific">Cryoendolithus antarcticus</name>
    <dbReference type="NCBI Taxonomy" id="1507870"/>
    <lineage>
        <taxon>Eukaryota</taxon>
        <taxon>Fungi</taxon>
        <taxon>Dikarya</taxon>
        <taxon>Ascomycota</taxon>
        <taxon>Pezizomycotina</taxon>
        <taxon>Dothideomycetes</taxon>
        <taxon>Dothideomycetidae</taxon>
        <taxon>Cladosporiales</taxon>
        <taxon>Cladosporiaceae</taxon>
        <taxon>Cryoendolithus</taxon>
    </lineage>
</organism>
<feature type="repeat" description="ANK" evidence="3">
    <location>
        <begin position="1226"/>
        <end position="1258"/>
    </location>
</feature>
<dbReference type="STRING" id="1507870.A0A1V8SAI8"/>
<feature type="repeat" description="ANK" evidence="3">
    <location>
        <begin position="899"/>
        <end position="931"/>
    </location>
</feature>
<feature type="region of interest" description="Disordered" evidence="4">
    <location>
        <begin position="1777"/>
        <end position="1796"/>
    </location>
</feature>
<feature type="repeat" description="ANK" evidence="3">
    <location>
        <begin position="1504"/>
        <end position="1536"/>
    </location>
</feature>
<dbReference type="OrthoDB" id="1577640at2759"/>
<dbReference type="GO" id="GO:0005737">
    <property type="term" value="C:cytoplasm"/>
    <property type="evidence" value="ECO:0007669"/>
    <property type="project" value="TreeGrafter"/>
</dbReference>
<dbReference type="InterPro" id="IPR056884">
    <property type="entry name" value="NPHP3-like_N"/>
</dbReference>
<feature type="repeat" description="ANK" evidence="3">
    <location>
        <begin position="1335"/>
        <end position="1367"/>
    </location>
</feature>
<evidence type="ECO:0000313" key="8">
    <source>
        <dbReference type="Proteomes" id="UP000192596"/>
    </source>
</evidence>
<dbReference type="Pfam" id="PF12796">
    <property type="entry name" value="Ank_2"/>
    <property type="match status" value="6"/>
</dbReference>
<dbReference type="Pfam" id="PF06985">
    <property type="entry name" value="HET"/>
    <property type="match status" value="1"/>
</dbReference>
<dbReference type="EMBL" id="NAJO01000069">
    <property type="protein sequence ID" value="OQN96228.1"/>
    <property type="molecule type" value="Genomic_DNA"/>
</dbReference>
<dbReference type="InterPro" id="IPR010730">
    <property type="entry name" value="HET"/>
</dbReference>
<evidence type="ECO:0000256" key="1">
    <source>
        <dbReference type="ARBA" id="ARBA00022737"/>
    </source>
</evidence>
<protein>
    <submittedName>
        <fullName evidence="7">Uncharacterized protein</fullName>
    </submittedName>
</protein>
<dbReference type="InterPro" id="IPR036770">
    <property type="entry name" value="Ankyrin_rpt-contain_sf"/>
</dbReference>
<feature type="domain" description="Heterokaryon incompatibility" evidence="5">
    <location>
        <begin position="22"/>
        <end position="111"/>
    </location>
</feature>
<evidence type="ECO:0000256" key="3">
    <source>
        <dbReference type="PROSITE-ProRule" id="PRU00023"/>
    </source>
</evidence>
<feature type="repeat" description="ANK" evidence="3">
    <location>
        <begin position="1434"/>
        <end position="1466"/>
    </location>
</feature>
<dbReference type="PROSITE" id="PS50088">
    <property type="entry name" value="ANK_REPEAT"/>
    <property type="match status" value="17"/>
</dbReference>
<feature type="repeat" description="ANK" evidence="3">
    <location>
        <begin position="1570"/>
        <end position="1602"/>
    </location>
</feature>
<dbReference type="Proteomes" id="UP000192596">
    <property type="component" value="Unassembled WGS sequence"/>
</dbReference>
<dbReference type="Gene3D" id="1.25.40.20">
    <property type="entry name" value="Ankyrin repeat-containing domain"/>
    <property type="match status" value="7"/>
</dbReference>
<comment type="caution">
    <text evidence="7">The sequence shown here is derived from an EMBL/GenBank/DDBJ whole genome shotgun (WGS) entry which is preliminary data.</text>
</comment>
<keyword evidence="2 3" id="KW-0040">ANK repeat</keyword>
<dbReference type="InterPro" id="IPR027417">
    <property type="entry name" value="P-loop_NTPase"/>
</dbReference>
<keyword evidence="8" id="KW-1185">Reference proteome</keyword>
<evidence type="ECO:0000256" key="4">
    <source>
        <dbReference type="SAM" id="MobiDB-lite"/>
    </source>
</evidence>
<feature type="repeat" description="ANK" evidence="3">
    <location>
        <begin position="827"/>
        <end position="859"/>
    </location>
</feature>
<feature type="repeat" description="ANK" evidence="3">
    <location>
        <begin position="1260"/>
        <end position="1292"/>
    </location>
</feature>
<feature type="repeat" description="ANK" evidence="3">
    <location>
        <begin position="1196"/>
        <end position="1224"/>
    </location>
</feature>
<evidence type="ECO:0000256" key="2">
    <source>
        <dbReference type="ARBA" id="ARBA00023043"/>
    </source>
</evidence>
<feature type="repeat" description="ANK" evidence="3">
    <location>
        <begin position="1292"/>
        <end position="1324"/>
    </location>
</feature>
<name>A0A1V8SAI8_9PEZI</name>
<feature type="repeat" description="ANK" evidence="3">
    <location>
        <begin position="1537"/>
        <end position="1569"/>
    </location>
</feature>
<sequence>MRLLNVDTFKLHDFLDDKRPPYVIASHRWLDGETTFQKVRDGEDTDAPGYKKVEAFAHFVREHTPAIKWLWVDTCCINKDSAAELSESINCMFGWYRDAAICVAFVSDVGTGDGLDAFDRSAWFKRGWTLQELLAPRLVVFVTNSWDIIGHKGNAKADCMEFVGPDLTARISVITGIAETVLHDYDASGYVSANEKMAWMTGRATTRSEDIWYALYGILDLHLGANYGERSEGAKQRLLTALGERAHVAERNAARFDRIKAWLSPPDPWTNHHTARNVHEPHTGAWLLRHEKYLDWKQGSTQVLWVHGKPGSGKTVLCSTAIEDMEKHCSRFTNDGHAIFYFTFTDTSKQTLDDLLVSLVAQLCWRGPGFEMLEKAHDRPARTRPGRDDLTRMLLASVLSFRRVYIHLDALDECPEVDRVRLVMLSGLSKFLKDASNAHVLVTSRDELGVRYAMSNLGAITLPIADSFVDSDVGLFVKNELVRDDKLRRLDNDTKELVHRTLVQKADGMFRWVYCQLLELSKSKHTGRRQVEIALKTLPDTLDATYERVLRRINPADAPRAITYLRWLSYAYRPLTLAELRETSAITAEDDPAIRDSVDEGGRSDLEDTLALLMGLIIEDAVAHADQKHDVPRGGSRLRLAHFSVKEYLESKRMLTSSAKDYHLSPARDHRLVAQSSLVYLAHLSTKFEQSSKDDEDSPPQPTDYPLVEYSAQSWHVHARAQHWRGACREIAFLSSEEKRCFWIGASPSKDSVGSRMPEARDTALCCAIIIGLEPVVDALFDTDIDVNVSSSSYGTALNAAAFLGSSGTLQSLLARGSNVNATGTMEHGSALQYAAHEGHWDIVQLLLDAGADARTRANDWRTVNWGTVLQMACQQPNAAIVRHLLISGADVRERGGFDRNTALNVACTAGHAEVVQALLEAGADVHGRAGHMRRNPLETASAAGSLEVVVHLLAVGADVHASIEQYHMNALRTASEYNHLEVVSALLHAKATVSGPKWASLLGDAYQKGQAKLVAALVDAGPDQNETKEFGTALVTASRKGDMGSVGALIKAGADPNKPGIFSNPLEVAAEHGHSMVVEALLQAGAKPDEPGRFPNALVSAAMKGHTVIVTALLNAGATIDIWSSSNRYNAIEQASRNDHIEVVDALAHRLAVDSPSIGCMAVFEWATEVGHIKIVASLLRIGPYRAMPEALTKALVSASTSNHIEIVEALIQAGADVNTPTEWAFSNALDMASLMGHVEVVEALLRAGANANGPRYDDYASPLQTSSRNGHLEIVDALLHAGAILDKGGEYMNALEEACTEGHVNVVKSLIRAGASVKARDENRTNALQTNALQINALQIAIQQGHVEVVETLLQAGADVHMHTSEQLDGLKLASSRGDVEIVDALLRAGVEVTGWEGDTANALEVACIEGHVKVVQALLSAGVNANARRDGFTSALGYACGNGHIEVVEALLLAGANVNDRPGTIDGPLSNVLQAASRGGHVRVVEALVRAGANVNMRVSNYANALEDACMGGYVEIVETLLRAGANVNERNEEYTNALTLASQAGYVKIVEALLRAGAHVNERNGNYTNALEEASRAGHLEVVGALLRAGADITSRDREYNITALEKASGEGHVEVVEALLRAGANVNERDGNCMNALEEASRAGHGEVVEALLRAGANVNEDNDEFWGALETALEAGHFVVAAVLLRAGANVSLLTRVLPMRYLCGWLYEGRLKLRARDSEREIPWECHCIKGFDDVLLEPTGKPDALLIQDDAPHLETDSDSEYTSTLASGLLEDEDWPSNSSSAASDAS</sequence>
<evidence type="ECO:0000313" key="7">
    <source>
        <dbReference type="EMBL" id="OQN96228.1"/>
    </source>
</evidence>
<dbReference type="InParanoid" id="A0A1V8SAI8"/>
<feature type="repeat" description="ANK" evidence="3">
    <location>
        <begin position="933"/>
        <end position="965"/>
    </location>
</feature>
<dbReference type="InterPro" id="IPR002110">
    <property type="entry name" value="Ankyrin_rpt"/>
</dbReference>
<feature type="domain" description="Nephrocystin 3-like N-terminal" evidence="6">
    <location>
        <begin position="283"/>
        <end position="445"/>
    </location>
</feature>
<feature type="repeat" description="ANK" evidence="3">
    <location>
        <begin position="1604"/>
        <end position="1636"/>
    </location>
</feature>
<evidence type="ECO:0000259" key="5">
    <source>
        <dbReference type="Pfam" id="PF06985"/>
    </source>
</evidence>
<gene>
    <name evidence="7" type="ORF">B0A48_17790</name>
</gene>
<proteinExistence type="predicted"/>
<keyword evidence="1" id="KW-0677">Repeat</keyword>
<evidence type="ECO:0000259" key="6">
    <source>
        <dbReference type="Pfam" id="PF24883"/>
    </source>
</evidence>